<evidence type="ECO:0000313" key="12">
    <source>
        <dbReference type="EMBL" id="KAJ6215744.1"/>
    </source>
</evidence>
<feature type="transmembrane region" description="Helical" evidence="10">
    <location>
        <begin position="64"/>
        <end position="84"/>
    </location>
</feature>
<organism evidence="12 13">
    <name type="scientific">Blomia tropicalis</name>
    <name type="common">Mite</name>
    <dbReference type="NCBI Taxonomy" id="40697"/>
    <lineage>
        <taxon>Eukaryota</taxon>
        <taxon>Metazoa</taxon>
        <taxon>Ecdysozoa</taxon>
        <taxon>Arthropoda</taxon>
        <taxon>Chelicerata</taxon>
        <taxon>Arachnida</taxon>
        <taxon>Acari</taxon>
        <taxon>Acariformes</taxon>
        <taxon>Sarcoptiformes</taxon>
        <taxon>Astigmata</taxon>
        <taxon>Glycyphagoidea</taxon>
        <taxon>Echimyopodidae</taxon>
        <taxon>Blomia</taxon>
    </lineage>
</organism>
<protein>
    <recommendedName>
        <fullName evidence="11">G-protein coupled receptors family 1 profile domain-containing protein</fullName>
    </recommendedName>
</protein>
<feature type="transmembrane region" description="Helical" evidence="10">
    <location>
        <begin position="23"/>
        <end position="52"/>
    </location>
</feature>
<feature type="transmembrane region" description="Helical" evidence="10">
    <location>
        <begin position="192"/>
        <end position="214"/>
    </location>
</feature>
<dbReference type="GO" id="GO:0005886">
    <property type="term" value="C:plasma membrane"/>
    <property type="evidence" value="ECO:0007669"/>
    <property type="project" value="UniProtKB-SubCell"/>
</dbReference>
<evidence type="ECO:0000256" key="1">
    <source>
        <dbReference type="ARBA" id="ARBA00004651"/>
    </source>
</evidence>
<feature type="transmembrane region" description="Helical" evidence="10">
    <location>
        <begin position="253"/>
        <end position="273"/>
    </location>
</feature>
<comment type="subcellular location">
    <subcellularLocation>
        <location evidence="1">Cell membrane</location>
        <topology evidence="1">Multi-pass membrane protein</topology>
    </subcellularLocation>
</comment>
<dbReference type="Proteomes" id="UP001142055">
    <property type="component" value="Chromosome 4"/>
</dbReference>
<dbReference type="GO" id="GO:0004930">
    <property type="term" value="F:G protein-coupled receptor activity"/>
    <property type="evidence" value="ECO:0007669"/>
    <property type="project" value="UniProtKB-KW"/>
</dbReference>
<dbReference type="SMART" id="SM01381">
    <property type="entry name" value="7TM_GPCR_Srsx"/>
    <property type="match status" value="1"/>
</dbReference>
<keyword evidence="13" id="KW-1185">Reference proteome</keyword>
<dbReference type="PANTHER" id="PTHR24228:SF71">
    <property type="entry name" value="PROTEIN TRAPPED IN ENDODERM-1"/>
    <property type="match status" value="1"/>
</dbReference>
<keyword evidence="5 10" id="KW-1133">Transmembrane helix</keyword>
<dbReference type="OMA" id="ASILTWH"/>
<dbReference type="SUPFAM" id="SSF81321">
    <property type="entry name" value="Family A G protein-coupled receptor-like"/>
    <property type="match status" value="1"/>
</dbReference>
<evidence type="ECO:0000256" key="2">
    <source>
        <dbReference type="ARBA" id="ARBA00010663"/>
    </source>
</evidence>
<feature type="domain" description="G-protein coupled receptors family 1 profile" evidence="11">
    <location>
        <begin position="41"/>
        <end position="305"/>
    </location>
</feature>
<dbReference type="PRINTS" id="PR00237">
    <property type="entry name" value="GPCRRHODOPSN"/>
</dbReference>
<dbReference type="PROSITE" id="PS50262">
    <property type="entry name" value="G_PROTEIN_RECEP_F1_2"/>
    <property type="match status" value="1"/>
</dbReference>
<name>A0A9Q0LYD9_BLOTA</name>
<keyword evidence="4 10" id="KW-0812">Transmembrane</keyword>
<evidence type="ECO:0000256" key="5">
    <source>
        <dbReference type="ARBA" id="ARBA00022989"/>
    </source>
</evidence>
<evidence type="ECO:0000313" key="13">
    <source>
        <dbReference type="Proteomes" id="UP001142055"/>
    </source>
</evidence>
<accession>A0A9Q0LYD9</accession>
<evidence type="ECO:0000256" key="4">
    <source>
        <dbReference type="ARBA" id="ARBA00022692"/>
    </source>
</evidence>
<evidence type="ECO:0000256" key="3">
    <source>
        <dbReference type="ARBA" id="ARBA00022475"/>
    </source>
</evidence>
<dbReference type="InterPro" id="IPR017452">
    <property type="entry name" value="GPCR_Rhodpsn_7TM"/>
</dbReference>
<dbReference type="AlphaFoldDB" id="A0A9Q0LYD9"/>
<keyword evidence="3" id="KW-1003">Cell membrane</keyword>
<reference evidence="12" key="1">
    <citation type="submission" date="2022-12" db="EMBL/GenBank/DDBJ databases">
        <title>Genome assemblies of Blomia tropicalis.</title>
        <authorList>
            <person name="Cui Y."/>
        </authorList>
    </citation>
    <scope>NUCLEOTIDE SEQUENCE</scope>
    <source>
        <tissue evidence="12">Adult mites</tissue>
    </source>
</reference>
<keyword evidence="8" id="KW-0675">Receptor</keyword>
<keyword evidence="9" id="KW-0807">Transducer</keyword>
<comment type="similarity">
    <text evidence="2">Belongs to the G-protein coupled receptor 1 family.</text>
</comment>
<keyword evidence="6" id="KW-0297">G-protein coupled receptor</keyword>
<evidence type="ECO:0000256" key="9">
    <source>
        <dbReference type="ARBA" id="ARBA00023224"/>
    </source>
</evidence>
<dbReference type="PANTHER" id="PTHR24228">
    <property type="entry name" value="B2 BRADYKININ RECEPTOR/ANGIOTENSIN II RECEPTOR"/>
    <property type="match status" value="1"/>
</dbReference>
<sequence length="365" mass="41271">MDGNNGSTHWINGSLPIYIPNGAAMFAFTSALFIIFVGIVGNLITIFALYRFSARLNSYATTTFVINLAIADLIFCSAVLPLNAGRYLTRSWPFGSFTCRLYPVFYYGTVASSLMLITVITINRLIMIAFNQRYQRIYTKRCTHLQIAFCWLFSFGIMAVPMFELWGRTGLHGPTFSCTILRDQWNRSPKKYLFTLGFVMPMSVIVCCYTIIMVHVRRQTRIVRSNKINRRGANGGNPSMNTKSRTSKRDLRLTLLISVVFGAFMLCFMPLFIGNVILPDDRAPYFHVLASICAWTNSCLNPFIYFALNPRYRNAFKRLFNIRSSYSINESAVVVVASAIVADHSSSMLTNGKRNSKCSETAIKL</sequence>
<evidence type="ECO:0000256" key="8">
    <source>
        <dbReference type="ARBA" id="ARBA00023170"/>
    </source>
</evidence>
<gene>
    <name evidence="12" type="ORF">RDWZM_010244</name>
</gene>
<feature type="transmembrane region" description="Helical" evidence="10">
    <location>
        <begin position="147"/>
        <end position="166"/>
    </location>
</feature>
<dbReference type="Pfam" id="PF00001">
    <property type="entry name" value="7tm_1"/>
    <property type="match status" value="1"/>
</dbReference>
<dbReference type="EMBL" id="JAPWDV010000004">
    <property type="protein sequence ID" value="KAJ6215744.1"/>
    <property type="molecule type" value="Genomic_DNA"/>
</dbReference>
<proteinExistence type="inferred from homology"/>
<feature type="transmembrane region" description="Helical" evidence="10">
    <location>
        <begin position="104"/>
        <end position="126"/>
    </location>
</feature>
<keyword evidence="7 10" id="KW-0472">Membrane</keyword>
<evidence type="ECO:0000259" key="11">
    <source>
        <dbReference type="PROSITE" id="PS50262"/>
    </source>
</evidence>
<dbReference type="InterPro" id="IPR000276">
    <property type="entry name" value="GPCR_Rhodpsn"/>
</dbReference>
<feature type="transmembrane region" description="Helical" evidence="10">
    <location>
        <begin position="285"/>
        <end position="308"/>
    </location>
</feature>
<evidence type="ECO:0000256" key="10">
    <source>
        <dbReference type="SAM" id="Phobius"/>
    </source>
</evidence>
<evidence type="ECO:0000256" key="6">
    <source>
        <dbReference type="ARBA" id="ARBA00023040"/>
    </source>
</evidence>
<comment type="caution">
    <text evidence="12">The sequence shown here is derived from an EMBL/GenBank/DDBJ whole genome shotgun (WGS) entry which is preliminary data.</text>
</comment>
<dbReference type="Gene3D" id="1.20.1070.10">
    <property type="entry name" value="Rhodopsin 7-helix transmembrane proteins"/>
    <property type="match status" value="1"/>
</dbReference>
<evidence type="ECO:0000256" key="7">
    <source>
        <dbReference type="ARBA" id="ARBA00023136"/>
    </source>
</evidence>